<accession>A0A0A9A8Z5</accession>
<reference evidence="1" key="1">
    <citation type="submission" date="2014-09" db="EMBL/GenBank/DDBJ databases">
        <authorList>
            <person name="Magalhaes I.L.F."/>
            <person name="Oliveira U."/>
            <person name="Santos F.R."/>
            <person name="Vidigal T.H.D.A."/>
            <person name="Brescovit A.D."/>
            <person name="Santos A.J."/>
        </authorList>
    </citation>
    <scope>NUCLEOTIDE SEQUENCE</scope>
    <source>
        <tissue evidence="1">Shoot tissue taken approximately 20 cm above the soil surface</tissue>
    </source>
</reference>
<organism evidence="1">
    <name type="scientific">Arundo donax</name>
    <name type="common">Giant reed</name>
    <name type="synonym">Donax arundinaceus</name>
    <dbReference type="NCBI Taxonomy" id="35708"/>
    <lineage>
        <taxon>Eukaryota</taxon>
        <taxon>Viridiplantae</taxon>
        <taxon>Streptophyta</taxon>
        <taxon>Embryophyta</taxon>
        <taxon>Tracheophyta</taxon>
        <taxon>Spermatophyta</taxon>
        <taxon>Magnoliopsida</taxon>
        <taxon>Liliopsida</taxon>
        <taxon>Poales</taxon>
        <taxon>Poaceae</taxon>
        <taxon>PACMAD clade</taxon>
        <taxon>Arundinoideae</taxon>
        <taxon>Arundineae</taxon>
        <taxon>Arundo</taxon>
    </lineage>
</organism>
<evidence type="ECO:0000313" key="1">
    <source>
        <dbReference type="EMBL" id="JAD47551.1"/>
    </source>
</evidence>
<proteinExistence type="predicted"/>
<dbReference type="EMBL" id="GBRH01250344">
    <property type="protein sequence ID" value="JAD47551.1"/>
    <property type="molecule type" value="Transcribed_RNA"/>
</dbReference>
<name>A0A0A9A8Z5_ARUDO</name>
<dbReference type="AlphaFoldDB" id="A0A0A9A8Z5"/>
<protein>
    <submittedName>
        <fullName evidence="1">Uncharacterized protein</fullName>
    </submittedName>
</protein>
<sequence>MVVRWNRAIMPSTGLTR</sequence>
<reference evidence="1" key="2">
    <citation type="journal article" date="2015" name="Data Brief">
        <title>Shoot transcriptome of the giant reed, Arundo donax.</title>
        <authorList>
            <person name="Barrero R.A."/>
            <person name="Guerrero F.D."/>
            <person name="Moolhuijzen P."/>
            <person name="Goolsby J.A."/>
            <person name="Tidwell J."/>
            <person name="Bellgard S.E."/>
            <person name="Bellgard M.I."/>
        </authorList>
    </citation>
    <scope>NUCLEOTIDE SEQUENCE</scope>
    <source>
        <tissue evidence="1">Shoot tissue taken approximately 20 cm above the soil surface</tissue>
    </source>
</reference>